<dbReference type="GO" id="GO:0016874">
    <property type="term" value="F:ligase activity"/>
    <property type="evidence" value="ECO:0007669"/>
    <property type="project" value="UniProtKB-KW"/>
</dbReference>
<evidence type="ECO:0000313" key="10">
    <source>
        <dbReference type="Proteomes" id="UP001597094"/>
    </source>
</evidence>
<keyword evidence="4" id="KW-0862">Zinc</keyword>
<dbReference type="InterPro" id="IPR020058">
    <property type="entry name" value="Glu/Gln-tRNA-synth_Ib_cat-dom"/>
</dbReference>
<dbReference type="InterPro" id="IPR049940">
    <property type="entry name" value="GluQ/Sye"/>
</dbReference>
<reference evidence="10" key="1">
    <citation type="journal article" date="2019" name="Int. J. Syst. Evol. Microbiol.">
        <title>The Global Catalogue of Microorganisms (GCM) 10K type strain sequencing project: providing services to taxonomists for standard genome sequencing and annotation.</title>
        <authorList>
            <consortium name="The Broad Institute Genomics Platform"/>
            <consortium name="The Broad Institute Genome Sequencing Center for Infectious Disease"/>
            <person name="Wu L."/>
            <person name="Ma J."/>
        </authorList>
    </citation>
    <scope>NUCLEOTIDE SEQUENCE [LARGE SCALE GENOMIC DNA]</scope>
    <source>
        <strain evidence="10">JCM 31319</strain>
    </source>
</reference>
<evidence type="ECO:0000256" key="4">
    <source>
        <dbReference type="ARBA" id="ARBA00022833"/>
    </source>
</evidence>
<evidence type="ECO:0000256" key="1">
    <source>
        <dbReference type="ARBA" id="ARBA00022598"/>
    </source>
</evidence>
<organism evidence="9 10">
    <name type="scientific">Pontibacter rugosus</name>
    <dbReference type="NCBI Taxonomy" id="1745966"/>
    <lineage>
        <taxon>Bacteria</taxon>
        <taxon>Pseudomonadati</taxon>
        <taxon>Bacteroidota</taxon>
        <taxon>Cytophagia</taxon>
        <taxon>Cytophagales</taxon>
        <taxon>Hymenobacteraceae</taxon>
        <taxon>Pontibacter</taxon>
    </lineage>
</organism>
<dbReference type="PRINTS" id="PR00987">
    <property type="entry name" value="TRNASYNTHGLU"/>
</dbReference>
<dbReference type="Gene3D" id="3.40.50.620">
    <property type="entry name" value="HUPs"/>
    <property type="match status" value="1"/>
</dbReference>
<keyword evidence="10" id="KW-1185">Reference proteome</keyword>
<evidence type="ECO:0000313" key="9">
    <source>
        <dbReference type="EMBL" id="MFD1188456.1"/>
    </source>
</evidence>
<name>A0ABW3SWV5_9BACT</name>
<comment type="caution">
    <text evidence="9">The sequence shown here is derived from an EMBL/GenBank/DDBJ whole genome shotgun (WGS) entry which is preliminary data.</text>
</comment>
<evidence type="ECO:0000256" key="2">
    <source>
        <dbReference type="ARBA" id="ARBA00022723"/>
    </source>
</evidence>
<protein>
    <submittedName>
        <fullName evidence="9">Glutamate--tRNA ligase family protein</fullName>
    </submittedName>
</protein>
<dbReference type="Pfam" id="PF00749">
    <property type="entry name" value="tRNA-synt_1c"/>
    <property type="match status" value="1"/>
</dbReference>
<evidence type="ECO:0000256" key="5">
    <source>
        <dbReference type="ARBA" id="ARBA00022840"/>
    </source>
</evidence>
<dbReference type="PROSITE" id="PS00178">
    <property type="entry name" value="AA_TRNA_LIGASE_I"/>
    <property type="match status" value="1"/>
</dbReference>
<evidence type="ECO:0000256" key="6">
    <source>
        <dbReference type="ARBA" id="ARBA00023146"/>
    </source>
</evidence>
<keyword evidence="1 7" id="KW-0436">Ligase</keyword>
<evidence type="ECO:0000256" key="3">
    <source>
        <dbReference type="ARBA" id="ARBA00022741"/>
    </source>
</evidence>
<accession>A0ABW3SWV5</accession>
<dbReference type="EMBL" id="JBHTLD010000278">
    <property type="protein sequence ID" value="MFD1188456.1"/>
    <property type="molecule type" value="Genomic_DNA"/>
</dbReference>
<evidence type="ECO:0000256" key="7">
    <source>
        <dbReference type="RuleBase" id="RU363037"/>
    </source>
</evidence>
<dbReference type="PANTHER" id="PTHR43311">
    <property type="entry name" value="GLUTAMATE--TRNA LIGASE"/>
    <property type="match status" value="1"/>
</dbReference>
<feature type="domain" description="Glutamyl/glutaminyl-tRNA synthetase class Ib catalytic" evidence="8">
    <location>
        <begin position="3"/>
        <end position="268"/>
    </location>
</feature>
<keyword evidence="2" id="KW-0479">Metal-binding</keyword>
<dbReference type="SUPFAM" id="SSF52374">
    <property type="entry name" value="Nucleotidylyl transferase"/>
    <property type="match status" value="1"/>
</dbReference>
<keyword evidence="5 7" id="KW-0067">ATP-binding</keyword>
<dbReference type="Proteomes" id="UP001597094">
    <property type="component" value="Unassembled WGS sequence"/>
</dbReference>
<keyword evidence="6 7" id="KW-0030">Aminoacyl-tRNA synthetase</keyword>
<keyword evidence="3 7" id="KW-0547">Nucleotide-binding</keyword>
<dbReference type="InterPro" id="IPR001412">
    <property type="entry name" value="aa-tRNA-synth_I_CS"/>
</dbReference>
<dbReference type="InterPro" id="IPR000924">
    <property type="entry name" value="Glu/Gln-tRNA-synth"/>
</dbReference>
<proteinExistence type="inferred from homology"/>
<keyword evidence="7" id="KW-0648">Protein biosynthesis</keyword>
<sequence>MPLRTRLAPTPSGYLHLGNVLSFAITWALARQQQGTVILRIDDLDNARFRPEYLQDIFDTLHFAGLDYDEGPANAADFLANYSQHLRLPQYRATLQELVNQGLVYACPCSRKQLATYHISSNHACKHTRHPLTLPDTAWRVHIPEHVEIKFEDLLLQTCTIPIAAAIPDFVVQRKEGIPAYQVASLTDDLEMEVNLIVRGEDLITSTAAQLYLAQQLSNRDFVTTAFVHHPVVLEPNGHKLSKSHASLSIKEMRQNNLSSKGLWSILASIVGLDNREIEDASGFLDNFSLETLQKINRDSLQTI</sequence>
<dbReference type="PANTHER" id="PTHR43311:SF1">
    <property type="entry name" value="GLUTAMYL-Q TRNA(ASP) SYNTHETASE"/>
    <property type="match status" value="1"/>
</dbReference>
<dbReference type="InterPro" id="IPR014729">
    <property type="entry name" value="Rossmann-like_a/b/a_fold"/>
</dbReference>
<comment type="similarity">
    <text evidence="7">Belongs to the class-I aminoacyl-tRNA synthetase family.</text>
</comment>
<gene>
    <name evidence="9" type="ORF">ACFQ2O_19755</name>
</gene>
<evidence type="ECO:0000259" key="8">
    <source>
        <dbReference type="Pfam" id="PF00749"/>
    </source>
</evidence>